<reference evidence="1 2" key="1">
    <citation type="journal article" date="2013" name="J. Bacteriol.">
        <title>Roles of HynAB and Ech, the only two hydrogenases found in the model sulfate reducer Desulfovibrio gigas.</title>
        <authorList>
            <person name="Morais-Silva F.O."/>
            <person name="Santos C.I."/>
            <person name="Rodrigues R."/>
            <person name="Pereira I.A."/>
            <person name="Rodrigues-Pousada C."/>
        </authorList>
    </citation>
    <scope>NUCLEOTIDE SEQUENCE [LARGE SCALE GENOMIC DNA]</scope>
    <source>
        <strain evidence="2">ATCC 19364 / DSM 1382 / NCIMB 9332 / VKM B-1759</strain>
    </source>
</reference>
<dbReference type="AlphaFoldDB" id="T2GE73"/>
<dbReference type="HOGENOM" id="CLU_2000213_0_0_7"/>
<proteinExistence type="predicted"/>
<evidence type="ECO:0000313" key="2">
    <source>
        <dbReference type="Proteomes" id="UP000016587"/>
    </source>
</evidence>
<accession>T2GE73</accession>
<keyword evidence="2" id="KW-1185">Reference proteome</keyword>
<dbReference type="EMBL" id="CP006585">
    <property type="protein sequence ID" value="AGW14202.1"/>
    <property type="molecule type" value="Genomic_DNA"/>
</dbReference>
<protein>
    <submittedName>
        <fullName evidence="1">Uncharacterized protein</fullName>
    </submittedName>
</protein>
<gene>
    <name evidence="1" type="ORF">DGI_2461</name>
</gene>
<organism evidence="1 2">
    <name type="scientific">Megalodesulfovibrio gigas (strain ATCC 19364 / DSM 1382 / NCIMB 9332 / VKM B-1759)</name>
    <name type="common">Desulfovibrio gigas</name>
    <dbReference type="NCBI Taxonomy" id="1121448"/>
    <lineage>
        <taxon>Bacteria</taxon>
        <taxon>Pseudomonadati</taxon>
        <taxon>Thermodesulfobacteriota</taxon>
        <taxon>Desulfovibrionia</taxon>
        <taxon>Desulfovibrionales</taxon>
        <taxon>Desulfovibrionaceae</taxon>
        <taxon>Megalodesulfovibrio</taxon>
    </lineage>
</organism>
<evidence type="ECO:0000313" key="1">
    <source>
        <dbReference type="EMBL" id="AGW14202.1"/>
    </source>
</evidence>
<reference evidence="2" key="2">
    <citation type="submission" date="2013-07" db="EMBL/GenBank/DDBJ databases">
        <authorList>
            <person name="Morais-Silva F.O."/>
            <person name="Rezende A.M."/>
            <person name="Pimentel C."/>
            <person name="Resende D.M."/>
            <person name="Santos C.I."/>
            <person name="Clemente C."/>
            <person name="de Oliveira L.M."/>
            <person name="da Silva S.M."/>
            <person name="Costa D.A."/>
            <person name="Varela-Raposo A."/>
            <person name="Horacio E.C.A."/>
            <person name="Matos M."/>
            <person name="Flores O."/>
            <person name="Ruiz J.C."/>
            <person name="Rodrigues-Pousada C."/>
        </authorList>
    </citation>
    <scope>NUCLEOTIDE SEQUENCE [LARGE SCALE GENOMIC DNA]</scope>
    <source>
        <strain evidence="2">ATCC 19364 / DSM 1382 / NCIMB 9332 / VKM B-1759</strain>
    </source>
</reference>
<dbReference type="Proteomes" id="UP000016587">
    <property type="component" value="Chromosome"/>
</dbReference>
<name>T2GE73_MEGG1</name>
<dbReference type="KEGG" id="dgg:DGI_2461"/>
<sequence length="124" mass="14159">MPNCGGSIRSLLTKHCQHQASLRHYSLTAKKGYALRALYQLMLIYAGDKMATVPLFFDNPHKVLLQLLHLAGSKSFSYALPQDRIRLTNKAFYNMRSFHFSIGGSAFSQNFTQFIRKSLLQLYP</sequence>